<keyword evidence="2" id="KW-1185">Reference proteome</keyword>
<sequence length="323" mass="36045">MPLHDLACPLRRQLLATACRAGLATGLALAPPRPRAQPPAATTSVIRHNMSDTDEPDPYRLQVLRLLLDRTRSSHGGYELRTDLSSTTQSRALAQLRAGDIDVWASMCSRSRQDAGISLPICLRRGVNGVRLPVVLAERRQEFEGLRHALALRTYRFGQVSHWPDARVLAGNGFKLEAVQTLEAFPAMLKLRRFDIFLLAADEAHAIVDAHPELAVLDGWCIAYPSIYGFFVNTRLPALADRLRAGWTQCLADGSFAALFETHLGRQVQRAQLEKRLWFRLPNPDLPDGMPLHERGLWHPLVWQKLLAPLAPPKARQPLPARG</sequence>
<accession>A0ABT7LIB5</accession>
<proteinExistence type="predicted"/>
<dbReference type="RefSeq" id="WP_285982694.1">
    <property type="nucleotide sequence ID" value="NZ_JASVDS010000003.1"/>
</dbReference>
<evidence type="ECO:0008006" key="3">
    <source>
        <dbReference type="Google" id="ProtNLM"/>
    </source>
</evidence>
<name>A0ABT7LIB5_9BURK</name>
<dbReference type="Proteomes" id="UP001238603">
    <property type="component" value="Unassembled WGS sequence"/>
</dbReference>
<gene>
    <name evidence="1" type="ORF">QRD43_11870</name>
</gene>
<organism evidence="1 2">
    <name type="scientific">Roseateles subflavus</name>
    <dbReference type="NCBI Taxonomy" id="3053353"/>
    <lineage>
        <taxon>Bacteria</taxon>
        <taxon>Pseudomonadati</taxon>
        <taxon>Pseudomonadota</taxon>
        <taxon>Betaproteobacteria</taxon>
        <taxon>Burkholderiales</taxon>
        <taxon>Sphaerotilaceae</taxon>
        <taxon>Roseateles</taxon>
    </lineage>
</organism>
<evidence type="ECO:0000313" key="1">
    <source>
        <dbReference type="EMBL" id="MDL5032601.1"/>
    </source>
</evidence>
<dbReference type="SUPFAM" id="SSF53850">
    <property type="entry name" value="Periplasmic binding protein-like II"/>
    <property type="match status" value="1"/>
</dbReference>
<reference evidence="1 2" key="1">
    <citation type="submission" date="2023-06" db="EMBL/GenBank/DDBJ databases">
        <title>Pelomonas sp. APW6 16S ribosomal RNA gene genome sequencing and assembly.</title>
        <authorList>
            <person name="Woo H."/>
        </authorList>
    </citation>
    <scope>NUCLEOTIDE SEQUENCE [LARGE SCALE GENOMIC DNA]</scope>
    <source>
        <strain evidence="1 2">APW6</strain>
    </source>
</reference>
<protein>
    <recommendedName>
        <fullName evidence="3">Solute-binding protein family 3/N-terminal domain-containing protein</fullName>
    </recommendedName>
</protein>
<comment type="caution">
    <text evidence="1">The sequence shown here is derived from an EMBL/GenBank/DDBJ whole genome shotgun (WGS) entry which is preliminary data.</text>
</comment>
<dbReference type="EMBL" id="JASVDS010000003">
    <property type="protein sequence ID" value="MDL5032601.1"/>
    <property type="molecule type" value="Genomic_DNA"/>
</dbReference>
<evidence type="ECO:0000313" key="2">
    <source>
        <dbReference type="Proteomes" id="UP001238603"/>
    </source>
</evidence>